<comment type="caution">
    <text evidence="2">The sequence shown here is derived from an EMBL/GenBank/DDBJ whole genome shotgun (WGS) entry which is preliminary data.</text>
</comment>
<evidence type="ECO:0000313" key="2">
    <source>
        <dbReference type="EMBL" id="TNN25287.1"/>
    </source>
</evidence>
<feature type="region of interest" description="Disordered" evidence="1">
    <location>
        <begin position="1"/>
        <end position="61"/>
    </location>
</feature>
<sequence>MSSSRELQPRGSLTCTNTHAKHAEPARQSCPDLSVPQDQEEEDGVSRVQVTSRRSPHKVERVSGLVTLSRVEVPKVSKAKQEGDSEWFPEHGSSSVALRLQKGSCC</sequence>
<evidence type="ECO:0000313" key="3">
    <source>
        <dbReference type="Proteomes" id="UP000314294"/>
    </source>
</evidence>
<feature type="compositionally biased region" description="Polar residues" evidence="1">
    <location>
        <begin position="1"/>
        <end position="18"/>
    </location>
</feature>
<gene>
    <name evidence="2" type="ORF">EYF80_064585</name>
</gene>
<evidence type="ECO:0000256" key="1">
    <source>
        <dbReference type="SAM" id="MobiDB-lite"/>
    </source>
</evidence>
<reference evidence="2 3" key="1">
    <citation type="submission" date="2019-03" db="EMBL/GenBank/DDBJ databases">
        <title>First draft genome of Liparis tanakae, snailfish: a comprehensive survey of snailfish specific genes.</title>
        <authorList>
            <person name="Kim W."/>
            <person name="Song I."/>
            <person name="Jeong J.-H."/>
            <person name="Kim D."/>
            <person name="Kim S."/>
            <person name="Ryu S."/>
            <person name="Song J.Y."/>
            <person name="Lee S.K."/>
        </authorList>
    </citation>
    <scope>NUCLEOTIDE SEQUENCE [LARGE SCALE GENOMIC DNA]</scope>
    <source>
        <tissue evidence="2">Muscle</tissue>
    </source>
</reference>
<proteinExistence type="predicted"/>
<protein>
    <submittedName>
        <fullName evidence="2">Uncharacterized protein</fullName>
    </submittedName>
</protein>
<keyword evidence="3" id="KW-1185">Reference proteome</keyword>
<dbReference type="AlphaFoldDB" id="A0A4Z2E8Y7"/>
<dbReference type="EMBL" id="SRLO01012936">
    <property type="protein sequence ID" value="TNN25287.1"/>
    <property type="molecule type" value="Genomic_DNA"/>
</dbReference>
<name>A0A4Z2E8Y7_9TELE</name>
<accession>A0A4Z2E8Y7</accession>
<dbReference type="OrthoDB" id="78824at2759"/>
<organism evidence="2 3">
    <name type="scientific">Liparis tanakae</name>
    <name type="common">Tanaka's snailfish</name>
    <dbReference type="NCBI Taxonomy" id="230148"/>
    <lineage>
        <taxon>Eukaryota</taxon>
        <taxon>Metazoa</taxon>
        <taxon>Chordata</taxon>
        <taxon>Craniata</taxon>
        <taxon>Vertebrata</taxon>
        <taxon>Euteleostomi</taxon>
        <taxon>Actinopterygii</taxon>
        <taxon>Neopterygii</taxon>
        <taxon>Teleostei</taxon>
        <taxon>Neoteleostei</taxon>
        <taxon>Acanthomorphata</taxon>
        <taxon>Eupercaria</taxon>
        <taxon>Perciformes</taxon>
        <taxon>Cottioidei</taxon>
        <taxon>Cottales</taxon>
        <taxon>Liparidae</taxon>
        <taxon>Liparis</taxon>
    </lineage>
</organism>
<dbReference type="Proteomes" id="UP000314294">
    <property type="component" value="Unassembled WGS sequence"/>
</dbReference>